<reference evidence="2" key="1">
    <citation type="journal article" date="2019" name="Int. J. Syst. Evol. Microbiol.">
        <title>The Global Catalogue of Microorganisms (GCM) 10K type strain sequencing project: providing services to taxonomists for standard genome sequencing and annotation.</title>
        <authorList>
            <consortium name="The Broad Institute Genomics Platform"/>
            <consortium name="The Broad Institute Genome Sequencing Center for Infectious Disease"/>
            <person name="Wu L."/>
            <person name="Ma J."/>
        </authorList>
    </citation>
    <scope>NUCLEOTIDE SEQUENCE [LARGE SCALE GENOMIC DNA]</scope>
    <source>
        <strain evidence="2">JCM 14193</strain>
    </source>
</reference>
<dbReference type="RefSeq" id="WP_343781568.1">
    <property type="nucleotide sequence ID" value="NZ_BAAACZ010000005.1"/>
</dbReference>
<sequence length="40" mass="4945">MRDFIHKYEYLERKKELYGKEKVYVKALMSNRDIYTNTVA</sequence>
<comment type="caution">
    <text evidence="1">The sequence shown here is derived from an EMBL/GenBank/DDBJ whole genome shotgun (WGS) entry which is preliminary data.</text>
</comment>
<evidence type="ECO:0000313" key="2">
    <source>
        <dbReference type="Proteomes" id="UP001500740"/>
    </source>
</evidence>
<dbReference type="EMBL" id="BAAACZ010000005">
    <property type="protein sequence ID" value="GAA0453268.1"/>
    <property type="molecule type" value="Genomic_DNA"/>
</dbReference>
<proteinExistence type="predicted"/>
<organism evidence="1 2">
    <name type="scientific">Alkalibacillus silvisoli</name>
    <dbReference type="NCBI Taxonomy" id="392823"/>
    <lineage>
        <taxon>Bacteria</taxon>
        <taxon>Bacillati</taxon>
        <taxon>Bacillota</taxon>
        <taxon>Bacilli</taxon>
        <taxon>Bacillales</taxon>
        <taxon>Bacillaceae</taxon>
        <taxon>Alkalibacillus</taxon>
    </lineage>
</organism>
<gene>
    <name evidence="1" type="ORF">GCM10008935_04960</name>
</gene>
<accession>A0ABP3JGW1</accession>
<protein>
    <submittedName>
        <fullName evidence="1">Uncharacterized protein</fullName>
    </submittedName>
</protein>
<name>A0ABP3JGW1_9BACI</name>
<dbReference type="Proteomes" id="UP001500740">
    <property type="component" value="Unassembled WGS sequence"/>
</dbReference>
<evidence type="ECO:0000313" key="1">
    <source>
        <dbReference type="EMBL" id="GAA0453268.1"/>
    </source>
</evidence>
<keyword evidence="2" id="KW-1185">Reference proteome</keyword>